<keyword evidence="1" id="KW-0653">Protein transport</keyword>
<organism evidence="3 4">
    <name type="scientific">Eruca vesicaria subsp. sativa</name>
    <name type="common">Garden rocket</name>
    <name type="synonym">Eruca sativa</name>
    <dbReference type="NCBI Taxonomy" id="29727"/>
    <lineage>
        <taxon>Eukaryota</taxon>
        <taxon>Viridiplantae</taxon>
        <taxon>Streptophyta</taxon>
        <taxon>Embryophyta</taxon>
        <taxon>Tracheophyta</taxon>
        <taxon>Spermatophyta</taxon>
        <taxon>Magnoliopsida</taxon>
        <taxon>eudicotyledons</taxon>
        <taxon>Gunneridae</taxon>
        <taxon>Pentapetalae</taxon>
        <taxon>rosids</taxon>
        <taxon>malvids</taxon>
        <taxon>Brassicales</taxon>
        <taxon>Brassicaceae</taxon>
        <taxon>Brassiceae</taxon>
        <taxon>Eruca</taxon>
    </lineage>
</organism>
<keyword evidence="4" id="KW-1185">Reference proteome</keyword>
<dbReference type="PROSITE" id="PS50969">
    <property type="entry name" value="FCP1"/>
    <property type="match status" value="1"/>
</dbReference>
<sequence length="367" mass="41426">MRAIEHSVEEESVIKKARMIGNVVEEAPLMSQNEPVAVDVVVKETCVASGVDGSENGQVVVEEEEKKKIEEVSAALSLADTEHMDLKETLELEEVDVVVVSGADVNTEKLPALALEKNNEDSVVTSAVDASRDEIKEVIVLNPSVVRRKKLLVLDLNGLLADIVNPPADCKADINIGRRAIFKRPYCDEFLKFCFDKFEVGIWSSRKKNNVDRITEFLLGDMKSKLLFCWDMSYCATTTLGSLENKHKYVVFKDLNQLWEKHDPKLPWQKGDYNETNTVLLDDSPYKALLNPPYTAIFPHSYSHQNKSDTSLGSGGDLRLHLEKLVEAENVQDFIKNNPFGQEAITEASEDWEFYKEATRMHNHLRI</sequence>
<dbReference type="Gene3D" id="3.40.50.1000">
    <property type="entry name" value="HAD superfamily/HAD-like"/>
    <property type="match status" value="1"/>
</dbReference>
<dbReference type="InterPro" id="IPR023214">
    <property type="entry name" value="HAD_sf"/>
</dbReference>
<reference evidence="3 4" key="1">
    <citation type="submission" date="2022-03" db="EMBL/GenBank/DDBJ databases">
        <authorList>
            <person name="Macdonald S."/>
            <person name="Ahmed S."/>
            <person name="Newling K."/>
        </authorList>
    </citation>
    <scope>NUCLEOTIDE SEQUENCE [LARGE SCALE GENOMIC DNA]</scope>
</reference>
<comment type="subcellular location">
    <subcellularLocation>
        <location evidence="1">Mitochondrion inner membrane</location>
        <topology evidence="1">Single-pass membrane protein</topology>
    </subcellularLocation>
</comment>
<comment type="caution">
    <text evidence="3">The sequence shown here is derived from an EMBL/GenBank/DDBJ whole genome shotgun (WGS) entry which is preliminary data.</text>
</comment>
<dbReference type="AlphaFoldDB" id="A0ABC8LPB6"/>
<dbReference type="Pfam" id="PF03031">
    <property type="entry name" value="NIF"/>
    <property type="match status" value="1"/>
</dbReference>
<dbReference type="GO" id="GO:0015031">
    <property type="term" value="P:protein transport"/>
    <property type="evidence" value="ECO:0007669"/>
    <property type="project" value="UniProtKB-KW"/>
</dbReference>
<dbReference type="PANTHER" id="PTHR12210">
    <property type="entry name" value="DULLARD PROTEIN PHOSPHATASE"/>
    <property type="match status" value="1"/>
</dbReference>
<gene>
    <name evidence="3" type="ORF">ERUC_LOCUS37467</name>
</gene>
<feature type="domain" description="FCP1 homology" evidence="2">
    <location>
        <begin position="145"/>
        <end position="325"/>
    </location>
</feature>
<dbReference type="SMART" id="SM00577">
    <property type="entry name" value="CPDc"/>
    <property type="match status" value="1"/>
</dbReference>
<keyword evidence="1" id="KW-0811">Translocation</keyword>
<comment type="function">
    <text evidence="1">Essential component of the TIM23 complex, a complex that mediates the translocation of transit peptide-containing proteins across the mitochondrial inner membrane.</text>
</comment>
<dbReference type="SUPFAM" id="SSF56784">
    <property type="entry name" value="HAD-like"/>
    <property type="match status" value="1"/>
</dbReference>
<proteinExistence type="inferred from homology"/>
<keyword evidence="1" id="KW-0496">Mitochondrion</keyword>
<comment type="subunit">
    <text evidence="1">Component of the TIM23 complex.</text>
</comment>
<evidence type="ECO:0000256" key="1">
    <source>
        <dbReference type="RuleBase" id="RU365079"/>
    </source>
</evidence>
<evidence type="ECO:0000313" key="4">
    <source>
        <dbReference type="Proteomes" id="UP001642260"/>
    </source>
</evidence>
<dbReference type="Proteomes" id="UP001642260">
    <property type="component" value="Unassembled WGS sequence"/>
</dbReference>
<protein>
    <recommendedName>
        <fullName evidence="1">Mitochondrial import inner membrane translocase subunit TIM50</fullName>
    </recommendedName>
</protein>
<comment type="similarity">
    <text evidence="1">Belongs to the TIM50 family.</text>
</comment>
<dbReference type="InterPro" id="IPR004274">
    <property type="entry name" value="FCP1_dom"/>
</dbReference>
<accession>A0ABC8LPB6</accession>
<keyword evidence="1" id="KW-0813">Transport</keyword>
<name>A0ABC8LPB6_ERUVS</name>
<dbReference type="InterPro" id="IPR050365">
    <property type="entry name" value="TIM50"/>
</dbReference>
<dbReference type="InterPro" id="IPR036412">
    <property type="entry name" value="HAD-like_sf"/>
</dbReference>
<evidence type="ECO:0000313" key="3">
    <source>
        <dbReference type="EMBL" id="CAH8384984.1"/>
    </source>
</evidence>
<keyword evidence="1" id="KW-0809">Transit peptide</keyword>
<evidence type="ECO:0000259" key="2">
    <source>
        <dbReference type="PROSITE" id="PS50969"/>
    </source>
</evidence>
<dbReference type="EMBL" id="CAKOAT010641820">
    <property type="protein sequence ID" value="CAH8384984.1"/>
    <property type="molecule type" value="Genomic_DNA"/>
</dbReference>
<dbReference type="GO" id="GO:0005744">
    <property type="term" value="C:TIM23 mitochondrial import inner membrane translocase complex"/>
    <property type="evidence" value="ECO:0007669"/>
    <property type="project" value="UniProtKB-UniRule"/>
</dbReference>